<dbReference type="AlphaFoldDB" id="A0A7W5CHP3"/>
<keyword evidence="1" id="KW-0805">Transcription regulation</keyword>
<dbReference type="EMBL" id="JACHXY010000001">
    <property type="protein sequence ID" value="MBB3157837.1"/>
    <property type="molecule type" value="Genomic_DNA"/>
</dbReference>
<dbReference type="SMART" id="SM00342">
    <property type="entry name" value="HTH_ARAC"/>
    <property type="match status" value="1"/>
</dbReference>
<dbReference type="PANTHER" id="PTHR46796">
    <property type="entry name" value="HTH-TYPE TRANSCRIPTIONAL ACTIVATOR RHAS-RELATED"/>
    <property type="match status" value="1"/>
</dbReference>
<dbReference type="InterPro" id="IPR018060">
    <property type="entry name" value="HTH_AraC"/>
</dbReference>
<comment type="caution">
    <text evidence="5">The sequence shown here is derived from an EMBL/GenBank/DDBJ whole genome shotgun (WGS) entry which is preliminary data.</text>
</comment>
<organism evidence="5 6">
    <name type="scientific">Microbacterium proteolyticum</name>
    <dbReference type="NCBI Taxonomy" id="1572644"/>
    <lineage>
        <taxon>Bacteria</taxon>
        <taxon>Bacillati</taxon>
        <taxon>Actinomycetota</taxon>
        <taxon>Actinomycetes</taxon>
        <taxon>Micrococcales</taxon>
        <taxon>Microbacteriaceae</taxon>
        <taxon>Microbacterium</taxon>
    </lineage>
</organism>
<keyword evidence="3" id="KW-0804">Transcription</keyword>
<dbReference type="Gene3D" id="1.10.10.60">
    <property type="entry name" value="Homeodomain-like"/>
    <property type="match status" value="1"/>
</dbReference>
<protein>
    <submittedName>
        <fullName evidence="5">AraC-like DNA-binding protein</fullName>
    </submittedName>
</protein>
<dbReference type="RefSeq" id="WP_425488143.1">
    <property type="nucleotide sequence ID" value="NZ_JACHXY010000001.1"/>
</dbReference>
<evidence type="ECO:0000256" key="3">
    <source>
        <dbReference type="ARBA" id="ARBA00023163"/>
    </source>
</evidence>
<gene>
    <name evidence="5" type="ORF">FHS07_001521</name>
</gene>
<evidence type="ECO:0000256" key="2">
    <source>
        <dbReference type="ARBA" id="ARBA00023125"/>
    </source>
</evidence>
<feature type="domain" description="HTH araC/xylS-type" evidence="4">
    <location>
        <begin position="210"/>
        <end position="296"/>
    </location>
</feature>
<accession>A0A7W5CHP3</accession>
<evidence type="ECO:0000259" key="4">
    <source>
        <dbReference type="PROSITE" id="PS01124"/>
    </source>
</evidence>
<evidence type="ECO:0000256" key="1">
    <source>
        <dbReference type="ARBA" id="ARBA00023015"/>
    </source>
</evidence>
<name>A0A7W5CHP3_9MICO</name>
<dbReference type="PROSITE" id="PS01124">
    <property type="entry name" value="HTH_ARAC_FAMILY_2"/>
    <property type="match status" value="1"/>
</dbReference>
<reference evidence="5 6" key="1">
    <citation type="submission" date="2020-08" db="EMBL/GenBank/DDBJ databases">
        <title>Genomic Encyclopedia of Type Strains, Phase III (KMG-III): the genomes of soil and plant-associated and newly described type strains.</title>
        <authorList>
            <person name="Whitman W."/>
        </authorList>
    </citation>
    <scope>NUCLEOTIDE SEQUENCE [LARGE SCALE GENOMIC DNA]</scope>
    <source>
        <strain evidence="5 6">CECT 8356</strain>
    </source>
</reference>
<sequence>MRTHTPTPSTAEPRSRAHLIGDDMARWFAAQGWAAAPRVGSVPRAFVDELRLSKVTIRRVWHTPLVLTRTVDAPQPTRHVWLQTQGAARIDDSTGSVHQLRTQSAIAWADPAVSRLTASQPTARIEIESRGFTGLRIQADTYTHLDGRTGGPLTAWSCLAGTVNMLLNADTPLDDRSARLFALALDAMTDAVTPPAVGAGPRPRRNDLVQEARRLLSEHASDPSYTVQRAAEELGVTRSHLTRAFGREGDSPRQFLRTQRVSRARHLLAIDPDTDLSTVAHQSGIPSARALRESLRANAREDARSGDP</sequence>
<dbReference type="Pfam" id="PF12833">
    <property type="entry name" value="HTH_18"/>
    <property type="match status" value="1"/>
</dbReference>
<keyword evidence="2 5" id="KW-0238">DNA-binding</keyword>
<dbReference type="InterPro" id="IPR050204">
    <property type="entry name" value="AraC_XylS_family_regulators"/>
</dbReference>
<proteinExistence type="predicted"/>
<evidence type="ECO:0000313" key="5">
    <source>
        <dbReference type="EMBL" id="MBB3157837.1"/>
    </source>
</evidence>
<dbReference type="GO" id="GO:0003700">
    <property type="term" value="F:DNA-binding transcription factor activity"/>
    <property type="evidence" value="ECO:0007669"/>
    <property type="project" value="InterPro"/>
</dbReference>
<dbReference type="Proteomes" id="UP000543579">
    <property type="component" value="Unassembled WGS sequence"/>
</dbReference>
<dbReference type="GO" id="GO:0043565">
    <property type="term" value="F:sequence-specific DNA binding"/>
    <property type="evidence" value="ECO:0007669"/>
    <property type="project" value="InterPro"/>
</dbReference>
<evidence type="ECO:0000313" key="6">
    <source>
        <dbReference type="Proteomes" id="UP000543579"/>
    </source>
</evidence>